<dbReference type="PANTHER" id="PTHR12526">
    <property type="entry name" value="GLYCOSYLTRANSFERASE"/>
    <property type="match status" value="1"/>
</dbReference>
<dbReference type="PATRIC" id="fig|1134406.4.peg.3771"/>
<accession>A0A0P6WSU5</accession>
<dbReference type="CDD" id="cd03808">
    <property type="entry name" value="GT4_CapM-like"/>
    <property type="match status" value="1"/>
</dbReference>
<feature type="domain" description="Glycosyltransferase subfamily 4-like N-terminal" evidence="1">
    <location>
        <begin position="2"/>
        <end position="142"/>
    </location>
</feature>
<protein>
    <recommendedName>
        <fullName evidence="1">Glycosyltransferase subfamily 4-like N-terminal domain-containing protein</fullName>
    </recommendedName>
</protein>
<keyword evidence="3" id="KW-1185">Reference proteome</keyword>
<dbReference type="Proteomes" id="UP000050417">
    <property type="component" value="Unassembled WGS sequence"/>
</dbReference>
<dbReference type="Pfam" id="PF13692">
    <property type="entry name" value="Glyco_trans_1_4"/>
    <property type="match status" value="1"/>
</dbReference>
<reference evidence="2 3" key="1">
    <citation type="submission" date="2015-07" db="EMBL/GenBank/DDBJ databases">
        <title>Genome sequence of Ornatilinea apprima DSM 23815.</title>
        <authorList>
            <person name="Hemp J."/>
            <person name="Ward L.M."/>
            <person name="Pace L.A."/>
            <person name="Fischer W.W."/>
        </authorList>
    </citation>
    <scope>NUCLEOTIDE SEQUENCE [LARGE SCALE GENOMIC DNA]</scope>
    <source>
        <strain evidence="2 3">P3M-1</strain>
    </source>
</reference>
<dbReference type="SUPFAM" id="SSF53756">
    <property type="entry name" value="UDP-Glycosyltransferase/glycogen phosphorylase"/>
    <property type="match status" value="1"/>
</dbReference>
<dbReference type="PANTHER" id="PTHR12526:SF638">
    <property type="entry name" value="SPORE COAT PROTEIN SA"/>
    <property type="match status" value="1"/>
</dbReference>
<dbReference type="Pfam" id="PF13477">
    <property type="entry name" value="Glyco_trans_4_2"/>
    <property type="match status" value="1"/>
</dbReference>
<sequence>MKIVLFSNTAWYLYNFRLPLAKALRQRGDEVIFLSPPSEEGDYDQRLLNAGFRWMPFEFSRKGMNPLQDGMSIFRLARLYLGLQPDLVHQFTIKPVLYGSIAARMARIPHVVNSITGLGYIFADSSLKVKIVRQLVKLLYKFGTRGALMIFQNPEDQELFVSKGWTSPRRSVLIRGSGADTARFQPSSIPTGVPVVVMAARLIYDKGVTDFIEAAALLKQRGVQARFQLVGTPDLDNPNSVRPDEIQAWEQAGLVEYLGWQEDMAPIYQSATIICQPSAYREGVPKTLLEAAASARPLVATDIPGCREIVRQGENGFLVPVHDAPALANALQALIESPELCAQMGLKGREIVEHEFSQDINISQTIEVYRALTAA</sequence>
<name>A0A0P6WSU5_9CHLR</name>
<evidence type="ECO:0000313" key="3">
    <source>
        <dbReference type="Proteomes" id="UP000050417"/>
    </source>
</evidence>
<proteinExistence type="predicted"/>
<dbReference type="RefSeq" id="WP_075064165.1">
    <property type="nucleotide sequence ID" value="NZ_LGCL01000040.1"/>
</dbReference>
<evidence type="ECO:0000259" key="1">
    <source>
        <dbReference type="Pfam" id="PF13477"/>
    </source>
</evidence>
<organism evidence="2 3">
    <name type="scientific">Ornatilinea apprima</name>
    <dbReference type="NCBI Taxonomy" id="1134406"/>
    <lineage>
        <taxon>Bacteria</taxon>
        <taxon>Bacillati</taxon>
        <taxon>Chloroflexota</taxon>
        <taxon>Anaerolineae</taxon>
        <taxon>Anaerolineales</taxon>
        <taxon>Anaerolineaceae</taxon>
        <taxon>Ornatilinea</taxon>
    </lineage>
</organism>
<dbReference type="EMBL" id="LGCL01000040">
    <property type="protein sequence ID" value="KPL72096.1"/>
    <property type="molecule type" value="Genomic_DNA"/>
</dbReference>
<dbReference type="AlphaFoldDB" id="A0A0P6WSU5"/>
<dbReference type="InterPro" id="IPR028098">
    <property type="entry name" value="Glyco_trans_4-like_N"/>
</dbReference>
<gene>
    <name evidence="2" type="ORF">ADN00_16640</name>
</gene>
<evidence type="ECO:0000313" key="2">
    <source>
        <dbReference type="EMBL" id="KPL72096.1"/>
    </source>
</evidence>
<dbReference type="Gene3D" id="3.40.50.2000">
    <property type="entry name" value="Glycogen Phosphorylase B"/>
    <property type="match status" value="2"/>
</dbReference>
<dbReference type="OrthoDB" id="9806653at2"/>
<dbReference type="STRING" id="1134406.ADN00_16640"/>
<dbReference type="GO" id="GO:0016757">
    <property type="term" value="F:glycosyltransferase activity"/>
    <property type="evidence" value="ECO:0007669"/>
    <property type="project" value="TreeGrafter"/>
</dbReference>
<comment type="caution">
    <text evidence="2">The sequence shown here is derived from an EMBL/GenBank/DDBJ whole genome shotgun (WGS) entry which is preliminary data.</text>
</comment>